<dbReference type="SUPFAM" id="SSF69118">
    <property type="entry name" value="AhpD-like"/>
    <property type="match status" value="1"/>
</dbReference>
<evidence type="ECO:0000256" key="3">
    <source>
        <dbReference type="ARBA" id="ARBA00009097"/>
    </source>
</evidence>
<proteinExistence type="inferred from homology"/>
<feature type="region of interest" description="Disordered" evidence="9">
    <location>
        <begin position="177"/>
        <end position="226"/>
    </location>
</feature>
<dbReference type="GO" id="GO:1990253">
    <property type="term" value="P:cellular response to leucine starvation"/>
    <property type="evidence" value="ECO:0007669"/>
    <property type="project" value="TreeGrafter"/>
</dbReference>
<dbReference type="Pfam" id="PF04636">
    <property type="entry name" value="PA26"/>
    <property type="match status" value="1"/>
</dbReference>
<evidence type="ECO:0000256" key="2">
    <source>
        <dbReference type="ARBA" id="ARBA00008350"/>
    </source>
</evidence>
<evidence type="ECO:0000256" key="7">
    <source>
        <dbReference type="ARBA" id="ARBA00049242"/>
    </source>
</evidence>
<dbReference type="Gene3D" id="1.20.1290.10">
    <property type="entry name" value="AhpD-like"/>
    <property type="match status" value="1"/>
</dbReference>
<dbReference type="GO" id="GO:0016684">
    <property type="term" value="F:oxidoreductase activity, acting on peroxide as acceptor"/>
    <property type="evidence" value="ECO:0007669"/>
    <property type="project" value="TreeGrafter"/>
</dbReference>
<evidence type="ECO:0000313" key="11">
    <source>
        <dbReference type="Proteomes" id="UP000694424"/>
    </source>
</evidence>
<keyword evidence="5" id="KW-0560">Oxidoreductase</keyword>
<sequence>MQITACLGCAWDLQMSSCPSSRPPTAGTRATIPGLRGKRVHMKECRIAHPIVKCTYCRTEFQQESKTNTICKKCAQNVKLYGTPKPCQYCNIIAAFIGNKCQRCTNSEKKYGPPHSCEQCKQQCAFDRKDDRKKVDGKLLCWLCTLSYKRVLQKTKEQCKHLSSSSRASLQEKEQYSRLSSGSHYNSQKTLSTSSIQNEIPKKKPKFDAISANGDSVPSSPEMLCPPIQSAPSTLAQWAASQQSLGAHHCPVSQGTDILNFSPDLALDSPGTDHFVIIAQLKEEVATLKKMLHQKDQMILEKEKKITELKADLQYQESQMRAKMNQMEKTHKEVMEQLQDRGIKIPRQLGGGPSAFIPVEEILREGVESSRRQLFIEAFVSAGRVDNITMVMGLHPQYLSSFWKTQYLLLRMDGPLPYHKRHYIAIMAAARHQCSYLVGLHMGEFLQVGGNPAWLQGLHCAPQKLRNLNEINKLLAHRPWLITKEHIEALLKTGENSWSLAELVQALVLLTHYHSLASFVFGCGINPEAEQDGGPGCRPPSPHGDSSPASDDGVGGSGGKDAMRDVEVLMERMKLLQESQLEEEGVTQEEMATRFELEKTESLLVAPSDIADHSLQSNVLCFVEDPEFGYKDFTRRGEQAPPTFRAQDYTWEDHGYSLINRLYPDVGQLLDEKFQVVYNLTYNTIAMHCGVDTSMLRRAIWNYVHCVFGIRYDDYDYGEVNQLLERSLKIYIKTVACYPEKTTKRMYTQFWRHFKHSEKVHVNLLLLEARMQAALLYALRAVTRYMT</sequence>
<dbReference type="InterPro" id="IPR029032">
    <property type="entry name" value="AhpD-like"/>
</dbReference>
<dbReference type="GO" id="GO:0005737">
    <property type="term" value="C:cytoplasm"/>
    <property type="evidence" value="ECO:0007669"/>
    <property type="project" value="UniProtKB-SubCell"/>
</dbReference>
<evidence type="ECO:0000256" key="8">
    <source>
        <dbReference type="SAM" id="Coils"/>
    </source>
</evidence>
<protein>
    <submittedName>
        <fullName evidence="10">Sestrin 2</fullName>
    </submittedName>
</protein>
<dbReference type="GO" id="GO:1904262">
    <property type="term" value="P:negative regulation of TORC1 signaling"/>
    <property type="evidence" value="ECO:0007669"/>
    <property type="project" value="TreeGrafter"/>
</dbReference>
<dbReference type="AlphaFoldDB" id="A0A8B9QE19"/>
<dbReference type="GO" id="GO:0071233">
    <property type="term" value="P:cellular response to L-leucine"/>
    <property type="evidence" value="ECO:0007669"/>
    <property type="project" value="TreeGrafter"/>
</dbReference>
<feature type="coiled-coil region" evidence="8">
    <location>
        <begin position="278"/>
        <end position="337"/>
    </location>
</feature>
<keyword evidence="11" id="KW-1185">Reference proteome</keyword>
<comment type="similarity">
    <text evidence="2">Belongs to the sestrin family.</text>
</comment>
<organism evidence="10 11">
    <name type="scientific">Apteryx owenii</name>
    <name type="common">Little spotted kiwi</name>
    <dbReference type="NCBI Taxonomy" id="8824"/>
    <lineage>
        <taxon>Eukaryota</taxon>
        <taxon>Metazoa</taxon>
        <taxon>Chordata</taxon>
        <taxon>Craniata</taxon>
        <taxon>Vertebrata</taxon>
        <taxon>Euteleostomi</taxon>
        <taxon>Archelosauria</taxon>
        <taxon>Archosauria</taxon>
        <taxon>Dinosauria</taxon>
        <taxon>Saurischia</taxon>
        <taxon>Theropoda</taxon>
        <taxon>Coelurosauria</taxon>
        <taxon>Aves</taxon>
        <taxon>Palaeognathae</taxon>
        <taxon>Apterygiformes</taxon>
        <taxon>Apterygidae</taxon>
        <taxon>Apteryx</taxon>
    </lineage>
</organism>
<dbReference type="InterPro" id="IPR006730">
    <property type="entry name" value="Sestrin"/>
</dbReference>
<comment type="similarity">
    <text evidence="3">Belongs to the FAM76 family.</text>
</comment>
<dbReference type="PANTHER" id="PTHR12474:SF2">
    <property type="entry name" value="SESTRIN-2"/>
    <property type="match status" value="1"/>
</dbReference>
<keyword evidence="6 8" id="KW-0175">Coiled coil</keyword>
<evidence type="ECO:0000256" key="6">
    <source>
        <dbReference type="ARBA" id="ARBA00023054"/>
    </source>
</evidence>
<comment type="catalytic activity">
    <reaction evidence="7">
        <text>a hydroperoxide + L-cysteinyl-[protein] = S-hydroxy-L-cysteinyl-[protein] + an alcohol</text>
        <dbReference type="Rhea" id="RHEA:67124"/>
        <dbReference type="Rhea" id="RHEA-COMP:10131"/>
        <dbReference type="Rhea" id="RHEA-COMP:17193"/>
        <dbReference type="ChEBI" id="CHEBI:29950"/>
        <dbReference type="ChEBI" id="CHEBI:30879"/>
        <dbReference type="ChEBI" id="CHEBI:35924"/>
        <dbReference type="ChEBI" id="CHEBI:61973"/>
    </reaction>
    <physiologicalReaction direction="left-to-right" evidence="7">
        <dbReference type="Rhea" id="RHEA:67125"/>
    </physiologicalReaction>
</comment>
<feature type="region of interest" description="Disordered" evidence="9">
    <location>
        <begin position="530"/>
        <end position="561"/>
    </location>
</feature>
<dbReference type="GO" id="GO:1901031">
    <property type="term" value="P:regulation of response to reactive oxygen species"/>
    <property type="evidence" value="ECO:0007669"/>
    <property type="project" value="InterPro"/>
</dbReference>
<name>A0A8B9QE19_APTOW</name>
<keyword evidence="4" id="KW-0963">Cytoplasm</keyword>
<dbReference type="Proteomes" id="UP000694424">
    <property type="component" value="Unplaced"/>
</dbReference>
<dbReference type="PANTHER" id="PTHR12474">
    <property type="entry name" value="P53 REGULATED PA26 NUCLEAR PROTEIN SESTRIN"/>
    <property type="match status" value="1"/>
</dbReference>
<feature type="compositionally biased region" description="Polar residues" evidence="9">
    <location>
        <begin position="177"/>
        <end position="198"/>
    </location>
</feature>
<dbReference type="GO" id="GO:0016239">
    <property type="term" value="P:positive regulation of macroautophagy"/>
    <property type="evidence" value="ECO:0007669"/>
    <property type="project" value="TreeGrafter"/>
</dbReference>
<dbReference type="InterPro" id="IPR032017">
    <property type="entry name" value="FAM76"/>
</dbReference>
<evidence type="ECO:0000313" key="10">
    <source>
        <dbReference type="Ensembl" id="ENSAOWP00000024910.1"/>
    </source>
</evidence>
<reference evidence="10" key="1">
    <citation type="submission" date="2025-08" db="UniProtKB">
        <authorList>
            <consortium name="Ensembl"/>
        </authorList>
    </citation>
    <scope>IDENTIFICATION</scope>
</reference>
<comment type="subcellular location">
    <subcellularLocation>
        <location evidence="1">Cytoplasm</location>
    </subcellularLocation>
</comment>
<dbReference type="Ensembl" id="ENSAOWT00000028248.1">
    <property type="protein sequence ID" value="ENSAOWP00000024910.1"/>
    <property type="gene ID" value="ENSAOWG00000016861.1"/>
</dbReference>
<evidence type="ECO:0000256" key="5">
    <source>
        <dbReference type="ARBA" id="ARBA00023002"/>
    </source>
</evidence>
<accession>A0A8B9QE19</accession>
<dbReference type="GO" id="GO:0070728">
    <property type="term" value="F:L-leucine binding"/>
    <property type="evidence" value="ECO:0007669"/>
    <property type="project" value="TreeGrafter"/>
</dbReference>
<dbReference type="Pfam" id="PF16046">
    <property type="entry name" value="FAM76"/>
    <property type="match status" value="1"/>
</dbReference>
<evidence type="ECO:0000256" key="4">
    <source>
        <dbReference type="ARBA" id="ARBA00022490"/>
    </source>
</evidence>
<reference evidence="10" key="2">
    <citation type="submission" date="2025-09" db="UniProtKB">
        <authorList>
            <consortium name="Ensembl"/>
        </authorList>
    </citation>
    <scope>IDENTIFICATION</scope>
</reference>
<evidence type="ECO:0000256" key="1">
    <source>
        <dbReference type="ARBA" id="ARBA00004496"/>
    </source>
</evidence>
<dbReference type="FunFam" id="1.20.1290.10:FF:000001">
    <property type="entry name" value="Sestrin 1"/>
    <property type="match status" value="1"/>
</dbReference>
<dbReference type="GO" id="GO:0005634">
    <property type="term" value="C:nucleus"/>
    <property type="evidence" value="ECO:0007669"/>
    <property type="project" value="InterPro"/>
</dbReference>
<evidence type="ECO:0000256" key="9">
    <source>
        <dbReference type="SAM" id="MobiDB-lite"/>
    </source>
</evidence>